<keyword evidence="3" id="KW-1185">Reference proteome</keyword>
<evidence type="ECO:0000313" key="2">
    <source>
        <dbReference type="EMBL" id="GMN51261.1"/>
    </source>
</evidence>
<dbReference type="Proteomes" id="UP001187192">
    <property type="component" value="Unassembled WGS sequence"/>
</dbReference>
<protein>
    <submittedName>
        <fullName evidence="2">Uncharacterized protein</fullName>
    </submittedName>
</protein>
<evidence type="ECO:0000256" key="1">
    <source>
        <dbReference type="SAM" id="MobiDB-lite"/>
    </source>
</evidence>
<dbReference type="Gramene" id="FCD_00032705-RA">
    <property type="protein sequence ID" value="FCD_00032705-RA:cds"/>
    <property type="gene ID" value="FCD_00032705"/>
</dbReference>
<gene>
    <name evidence="2" type="ORF">TIFTF001_020426</name>
</gene>
<organism evidence="2 3">
    <name type="scientific">Ficus carica</name>
    <name type="common">Common fig</name>
    <dbReference type="NCBI Taxonomy" id="3494"/>
    <lineage>
        <taxon>Eukaryota</taxon>
        <taxon>Viridiplantae</taxon>
        <taxon>Streptophyta</taxon>
        <taxon>Embryophyta</taxon>
        <taxon>Tracheophyta</taxon>
        <taxon>Spermatophyta</taxon>
        <taxon>Magnoliopsida</taxon>
        <taxon>eudicotyledons</taxon>
        <taxon>Gunneridae</taxon>
        <taxon>Pentapetalae</taxon>
        <taxon>rosids</taxon>
        <taxon>fabids</taxon>
        <taxon>Rosales</taxon>
        <taxon>Moraceae</taxon>
        <taxon>Ficeae</taxon>
        <taxon>Ficus</taxon>
    </lineage>
</organism>
<comment type="caution">
    <text evidence="2">The sequence shown here is derived from an EMBL/GenBank/DDBJ whole genome shotgun (WGS) entry which is preliminary data.</text>
</comment>
<dbReference type="AlphaFoldDB" id="A0AA88AXX1"/>
<feature type="region of interest" description="Disordered" evidence="1">
    <location>
        <begin position="1"/>
        <end position="27"/>
    </location>
</feature>
<dbReference type="EMBL" id="BTGU01000037">
    <property type="protein sequence ID" value="GMN51261.1"/>
    <property type="molecule type" value="Genomic_DNA"/>
</dbReference>
<evidence type="ECO:0000313" key="3">
    <source>
        <dbReference type="Proteomes" id="UP001187192"/>
    </source>
</evidence>
<proteinExistence type="predicted"/>
<sequence length="90" mass="10364">MAGHNREAIINARPPGGEELCNPHPQGIPGAPQLYFLEDPDDLEQHRVVVAGHLGVRVGQKLREKKGKKWVLELGKRERRRREREREEDI</sequence>
<name>A0AA88AXX1_FICCA</name>
<reference evidence="2" key="1">
    <citation type="submission" date="2023-07" db="EMBL/GenBank/DDBJ databases">
        <title>draft genome sequence of fig (Ficus carica).</title>
        <authorList>
            <person name="Takahashi T."/>
            <person name="Nishimura K."/>
        </authorList>
    </citation>
    <scope>NUCLEOTIDE SEQUENCE</scope>
</reference>
<accession>A0AA88AXX1</accession>